<dbReference type="KEGG" id="msi:Msm_1595"/>
<dbReference type="PATRIC" id="fig|420247.28.peg.1585"/>
<dbReference type="GO" id="GO:0008168">
    <property type="term" value="F:methyltransferase activity"/>
    <property type="evidence" value="ECO:0007669"/>
    <property type="project" value="UniProtKB-KW"/>
</dbReference>
<dbReference type="AlphaFoldDB" id="A5UNM2"/>
<dbReference type="STRING" id="420247.Msm_1595"/>
<keyword evidence="4" id="KW-1185">Reference proteome</keyword>
<evidence type="ECO:0000259" key="2">
    <source>
        <dbReference type="Pfam" id="PF05050"/>
    </source>
</evidence>
<dbReference type="PANTHER" id="PTHR34203:SF15">
    <property type="entry name" value="SLL1173 PROTEIN"/>
    <property type="match status" value="1"/>
</dbReference>
<dbReference type="NCBIfam" id="TIGR01444">
    <property type="entry name" value="fkbM_fam"/>
    <property type="match status" value="1"/>
</dbReference>
<proteinExistence type="predicted"/>
<evidence type="ECO:0000313" key="4">
    <source>
        <dbReference type="Proteomes" id="UP000001992"/>
    </source>
</evidence>
<protein>
    <submittedName>
        <fullName evidence="3">SAM-dependent methyltransferase, FkbM family</fullName>
    </submittedName>
</protein>
<dbReference type="EMBL" id="CP000678">
    <property type="protein sequence ID" value="ABQ87800.1"/>
    <property type="molecule type" value="Genomic_DNA"/>
</dbReference>
<dbReference type="GeneID" id="78818236"/>
<dbReference type="GO" id="GO:0032259">
    <property type="term" value="P:methylation"/>
    <property type="evidence" value="ECO:0007669"/>
    <property type="project" value="UniProtKB-KW"/>
</dbReference>
<keyword evidence="3" id="KW-0489">Methyltransferase</keyword>
<dbReference type="Proteomes" id="UP000001992">
    <property type="component" value="Chromosome"/>
</dbReference>
<dbReference type="Pfam" id="PF05050">
    <property type="entry name" value="Methyltransf_21"/>
    <property type="match status" value="1"/>
</dbReference>
<name>A5UNM2_METS3</name>
<dbReference type="RefSeq" id="WP_011954619.1">
    <property type="nucleotide sequence ID" value="NC_009515.1"/>
</dbReference>
<keyword evidence="1" id="KW-0175">Coiled coil</keyword>
<evidence type="ECO:0000256" key="1">
    <source>
        <dbReference type="SAM" id="Coils"/>
    </source>
</evidence>
<dbReference type="InterPro" id="IPR029063">
    <property type="entry name" value="SAM-dependent_MTases_sf"/>
</dbReference>
<accession>A5UNM2</accession>
<feature type="coiled-coil region" evidence="1">
    <location>
        <begin position="11"/>
        <end position="45"/>
    </location>
</feature>
<dbReference type="HOGENOM" id="CLU_058382_0_0_2"/>
<feature type="domain" description="Methyltransferase FkbM" evidence="2">
    <location>
        <begin position="165"/>
        <end position="323"/>
    </location>
</feature>
<dbReference type="eggNOG" id="arCOG01402">
    <property type="taxonomic scope" value="Archaea"/>
</dbReference>
<dbReference type="InterPro" id="IPR052514">
    <property type="entry name" value="SAM-dependent_MTase"/>
</dbReference>
<dbReference type="Gene3D" id="3.40.50.150">
    <property type="entry name" value="Vaccinia Virus protein VP39"/>
    <property type="match status" value="1"/>
</dbReference>
<keyword evidence="3" id="KW-0808">Transferase</keyword>
<gene>
    <name evidence="3" type="ordered locus">Msm_1595</name>
</gene>
<dbReference type="EnsemblBacteria" id="ABQ87800">
    <property type="protein sequence ID" value="ABQ87800"/>
    <property type="gene ID" value="Msm_1595"/>
</dbReference>
<organism evidence="3 4">
    <name type="scientific">Methanobrevibacter smithii (strain ATCC 35061 / DSM 861 / OCM 144 / PS)</name>
    <dbReference type="NCBI Taxonomy" id="420247"/>
    <lineage>
        <taxon>Archaea</taxon>
        <taxon>Methanobacteriati</taxon>
        <taxon>Methanobacteriota</taxon>
        <taxon>Methanomada group</taxon>
        <taxon>Methanobacteria</taxon>
        <taxon>Methanobacteriales</taxon>
        <taxon>Methanobacteriaceae</taxon>
        <taxon>Methanobrevibacter</taxon>
    </lineage>
</organism>
<reference evidence="3 4" key="1">
    <citation type="journal article" date="2007" name="Proc. Natl. Acad. Sci. U.S.A.">
        <title>Genomic and metabolic adaptations of Methanobrevibacter smithii to the human gut.</title>
        <authorList>
            <person name="Samuel B.S."/>
            <person name="Hansen E.E."/>
            <person name="Manchester J.K."/>
            <person name="Coutinho P.M."/>
            <person name="Henrissat B."/>
            <person name="Fulton R."/>
            <person name="Latreille P."/>
            <person name="Kim K."/>
            <person name="Wilson R.K."/>
            <person name="Gordon J.I."/>
        </authorList>
    </citation>
    <scope>NUCLEOTIDE SEQUENCE [LARGE SCALE GENOMIC DNA]</scope>
    <source>
        <strain evidence="4">ATCC 35061 / DSM 861 / OCM 144 / PS</strain>
    </source>
</reference>
<evidence type="ECO:0000313" key="3">
    <source>
        <dbReference type="EMBL" id="ABQ87800.1"/>
    </source>
</evidence>
<dbReference type="BioCyc" id="MSMI420247:GHWZ-1635-MONOMER"/>
<dbReference type="PANTHER" id="PTHR34203">
    <property type="entry name" value="METHYLTRANSFERASE, FKBM FAMILY PROTEIN"/>
    <property type="match status" value="1"/>
</dbReference>
<sequence>MTIKDNIFGNKKKLIQENKVLKQEIENLHKEIDSLNDKYNNLSKIRANEHTAASFCNWSYINYYFRDDFEEKFKKMVENLPKESKNYFKWLFLRSLAINYNRRETLFFDDELEKQKQWTDFKINNVSEDKIGKYNFKGGYNLHGFIDLNLSKEDKNFLENKDIIDAGAFTGDTAIPLSEVTHKNVFAFEPFEESFKLLKENVEINNISNIKPVNKSLGNINGERSLYLANDNFQGITSDSNLRKYTEELKVQEVTVDQFVKENNLDVGLITIDVEGAEKDLLSGAIETIKSQKPMLFISIYHSVEDFFEIKPWIENLDLGYKFEIIKEQPWTFIVDTILKCKINDG</sequence>
<dbReference type="SUPFAM" id="SSF53335">
    <property type="entry name" value="S-adenosyl-L-methionine-dependent methyltransferases"/>
    <property type="match status" value="1"/>
</dbReference>
<dbReference type="InterPro" id="IPR006342">
    <property type="entry name" value="FkbM_mtfrase"/>
</dbReference>